<feature type="region of interest" description="Disordered" evidence="1">
    <location>
        <begin position="28"/>
        <end position="66"/>
    </location>
</feature>
<dbReference type="InterPro" id="IPR016024">
    <property type="entry name" value="ARM-type_fold"/>
</dbReference>
<evidence type="ECO:0000313" key="2">
    <source>
        <dbReference type="EMBL" id="KAJ9577133.1"/>
    </source>
</evidence>
<evidence type="ECO:0000313" key="3">
    <source>
        <dbReference type="Proteomes" id="UP001233999"/>
    </source>
</evidence>
<name>A0AAD7ZBV3_DIPPU</name>
<dbReference type="EMBL" id="JASPKZ010009374">
    <property type="protein sequence ID" value="KAJ9577133.1"/>
    <property type="molecule type" value="Genomic_DNA"/>
</dbReference>
<evidence type="ECO:0000256" key="1">
    <source>
        <dbReference type="SAM" id="MobiDB-lite"/>
    </source>
</evidence>
<dbReference type="AlphaFoldDB" id="A0AAD7ZBV3"/>
<reference evidence="2" key="1">
    <citation type="journal article" date="2023" name="IScience">
        <title>Live-bearing cockroach genome reveals convergent evolutionary mechanisms linked to viviparity in insects and beyond.</title>
        <authorList>
            <person name="Fouks B."/>
            <person name="Harrison M.C."/>
            <person name="Mikhailova A.A."/>
            <person name="Marchal E."/>
            <person name="English S."/>
            <person name="Carruthers M."/>
            <person name="Jennings E.C."/>
            <person name="Chiamaka E.L."/>
            <person name="Frigard R.A."/>
            <person name="Pippel M."/>
            <person name="Attardo G.M."/>
            <person name="Benoit J.B."/>
            <person name="Bornberg-Bauer E."/>
            <person name="Tobe S.S."/>
        </authorList>
    </citation>
    <scope>NUCLEOTIDE SEQUENCE</scope>
    <source>
        <strain evidence="2">Stay&amp;Tobe</strain>
    </source>
</reference>
<comment type="caution">
    <text evidence="2">The sequence shown here is derived from an EMBL/GenBank/DDBJ whole genome shotgun (WGS) entry which is preliminary data.</text>
</comment>
<gene>
    <name evidence="2" type="ORF">L9F63_006305</name>
</gene>
<feature type="non-terminal residue" evidence="2">
    <location>
        <position position="1"/>
    </location>
</feature>
<proteinExistence type="predicted"/>
<reference evidence="2" key="2">
    <citation type="submission" date="2023-05" db="EMBL/GenBank/DDBJ databases">
        <authorList>
            <person name="Fouks B."/>
        </authorList>
    </citation>
    <scope>NUCLEOTIDE SEQUENCE</scope>
    <source>
        <strain evidence="2">Stay&amp;Tobe</strain>
        <tissue evidence="2">Testes</tissue>
    </source>
</reference>
<organism evidence="2 3">
    <name type="scientific">Diploptera punctata</name>
    <name type="common">Pacific beetle cockroach</name>
    <dbReference type="NCBI Taxonomy" id="6984"/>
    <lineage>
        <taxon>Eukaryota</taxon>
        <taxon>Metazoa</taxon>
        <taxon>Ecdysozoa</taxon>
        <taxon>Arthropoda</taxon>
        <taxon>Hexapoda</taxon>
        <taxon>Insecta</taxon>
        <taxon>Pterygota</taxon>
        <taxon>Neoptera</taxon>
        <taxon>Polyneoptera</taxon>
        <taxon>Dictyoptera</taxon>
        <taxon>Blattodea</taxon>
        <taxon>Blaberoidea</taxon>
        <taxon>Blaberidae</taxon>
        <taxon>Diplopterinae</taxon>
        <taxon>Diploptera</taxon>
    </lineage>
</organism>
<dbReference type="SUPFAM" id="SSF48371">
    <property type="entry name" value="ARM repeat"/>
    <property type="match status" value="1"/>
</dbReference>
<protein>
    <submittedName>
        <fullName evidence="2">Uncharacterized protein</fullName>
    </submittedName>
</protein>
<sequence length="157" mass="17797">KFFSSDEDEIDETGQEYLEQLQEKVTKAAGDSQFNTKAYIQHEDDTDDSDDDYEANEETALESYTTPLDEENCNVDEYIVSKKFCRSYIQASDPGWYQILTANLTTEQQKALQEVMVLADQRKAAAESKRIEQSGGYVFNQQTVPTSFNFGGTPLGR</sequence>
<accession>A0AAD7ZBV3</accession>
<keyword evidence="3" id="KW-1185">Reference proteome</keyword>
<dbReference type="Proteomes" id="UP001233999">
    <property type="component" value="Unassembled WGS sequence"/>
</dbReference>
<feature type="compositionally biased region" description="Acidic residues" evidence="1">
    <location>
        <begin position="44"/>
        <end position="60"/>
    </location>
</feature>